<dbReference type="Pfam" id="PF00067">
    <property type="entry name" value="p450"/>
    <property type="match status" value="1"/>
</dbReference>
<keyword evidence="10" id="KW-0472">Membrane</keyword>
<evidence type="ECO:0000256" key="7">
    <source>
        <dbReference type="ARBA" id="ARBA00023033"/>
    </source>
</evidence>
<dbReference type="EMBL" id="MSFO01000002">
    <property type="protein sequence ID" value="PLB51408.1"/>
    <property type="molecule type" value="Genomic_DNA"/>
</dbReference>
<dbReference type="OrthoDB" id="3945418at2759"/>
<dbReference type="GO" id="GO:0005506">
    <property type="term" value="F:iron ion binding"/>
    <property type="evidence" value="ECO:0007669"/>
    <property type="project" value="InterPro"/>
</dbReference>
<dbReference type="GeneID" id="36559037"/>
<dbReference type="InterPro" id="IPR001128">
    <property type="entry name" value="Cyt_P450"/>
</dbReference>
<evidence type="ECO:0000256" key="6">
    <source>
        <dbReference type="ARBA" id="ARBA00023004"/>
    </source>
</evidence>
<keyword evidence="6 8" id="KW-0408">Iron</keyword>
<comment type="cofactor">
    <cofactor evidence="1 8">
        <name>heme</name>
        <dbReference type="ChEBI" id="CHEBI:30413"/>
    </cofactor>
</comment>
<dbReference type="GO" id="GO:0016705">
    <property type="term" value="F:oxidoreductase activity, acting on paired donors, with incorporation or reduction of molecular oxygen"/>
    <property type="evidence" value="ECO:0007669"/>
    <property type="project" value="InterPro"/>
</dbReference>
<keyword evidence="12" id="KW-1185">Reference proteome</keyword>
<keyword evidence="10" id="KW-0812">Transmembrane</keyword>
<dbReference type="GO" id="GO:0004497">
    <property type="term" value="F:monooxygenase activity"/>
    <property type="evidence" value="ECO:0007669"/>
    <property type="project" value="UniProtKB-KW"/>
</dbReference>
<name>A0A2I2GEU6_9EURO</name>
<dbReference type="PANTHER" id="PTHR24305">
    <property type="entry name" value="CYTOCHROME P450"/>
    <property type="match status" value="1"/>
</dbReference>
<evidence type="ECO:0000256" key="2">
    <source>
        <dbReference type="ARBA" id="ARBA00010617"/>
    </source>
</evidence>
<dbReference type="InterPro" id="IPR002401">
    <property type="entry name" value="Cyt_P450_E_grp-I"/>
</dbReference>
<evidence type="ECO:0000313" key="11">
    <source>
        <dbReference type="EMBL" id="PLB51408.1"/>
    </source>
</evidence>
<dbReference type="RefSeq" id="XP_024706710.1">
    <property type="nucleotide sequence ID" value="XM_024851338.1"/>
</dbReference>
<comment type="caution">
    <text evidence="11">The sequence shown here is derived from an EMBL/GenBank/DDBJ whole genome shotgun (WGS) entry which is preliminary data.</text>
</comment>
<keyword evidence="7 9" id="KW-0503">Monooxygenase</keyword>
<comment type="similarity">
    <text evidence="2 9">Belongs to the cytochrome P450 family.</text>
</comment>
<dbReference type="STRING" id="1392250.A0A2I2GEU6"/>
<dbReference type="PRINTS" id="PR00385">
    <property type="entry name" value="P450"/>
</dbReference>
<dbReference type="Proteomes" id="UP000234275">
    <property type="component" value="Unassembled WGS sequence"/>
</dbReference>
<dbReference type="AlphaFoldDB" id="A0A2I2GEU6"/>
<evidence type="ECO:0000256" key="5">
    <source>
        <dbReference type="ARBA" id="ARBA00023002"/>
    </source>
</evidence>
<accession>A0A2I2GEU6</accession>
<evidence type="ECO:0000256" key="10">
    <source>
        <dbReference type="SAM" id="Phobius"/>
    </source>
</evidence>
<keyword evidence="10" id="KW-1133">Transmembrane helix</keyword>
<dbReference type="Gene3D" id="1.10.630.10">
    <property type="entry name" value="Cytochrome P450"/>
    <property type="match status" value="1"/>
</dbReference>
<dbReference type="GO" id="GO:0020037">
    <property type="term" value="F:heme binding"/>
    <property type="evidence" value="ECO:0007669"/>
    <property type="project" value="InterPro"/>
</dbReference>
<evidence type="ECO:0000256" key="9">
    <source>
        <dbReference type="RuleBase" id="RU000461"/>
    </source>
</evidence>
<dbReference type="InterPro" id="IPR036396">
    <property type="entry name" value="Cyt_P450_sf"/>
</dbReference>
<evidence type="ECO:0000313" key="12">
    <source>
        <dbReference type="Proteomes" id="UP000234275"/>
    </source>
</evidence>
<dbReference type="VEuPathDB" id="FungiDB:P170DRAFT_453160"/>
<evidence type="ECO:0000256" key="1">
    <source>
        <dbReference type="ARBA" id="ARBA00001971"/>
    </source>
</evidence>
<keyword evidence="4 8" id="KW-0479">Metal-binding</keyword>
<proteinExistence type="inferred from homology"/>
<keyword evidence="5 9" id="KW-0560">Oxidoreductase</keyword>
<dbReference type="SUPFAM" id="SSF48264">
    <property type="entry name" value="Cytochrome P450"/>
    <property type="match status" value="1"/>
</dbReference>
<reference evidence="11 12" key="1">
    <citation type="submission" date="2016-12" db="EMBL/GenBank/DDBJ databases">
        <title>The genomes of Aspergillus section Nigri reveals drivers in fungal speciation.</title>
        <authorList>
            <consortium name="DOE Joint Genome Institute"/>
            <person name="Vesth T.C."/>
            <person name="Nybo J."/>
            <person name="Theobald S."/>
            <person name="Brandl J."/>
            <person name="Frisvad J.C."/>
            <person name="Nielsen K.F."/>
            <person name="Lyhne E.K."/>
            <person name="Kogle M.E."/>
            <person name="Kuo A."/>
            <person name="Riley R."/>
            <person name="Clum A."/>
            <person name="Nolan M."/>
            <person name="Lipzen A."/>
            <person name="Salamov A."/>
            <person name="Henrissat B."/>
            <person name="Wiebenga A."/>
            <person name="De Vries R.P."/>
            <person name="Grigoriev I.V."/>
            <person name="Mortensen U.H."/>
            <person name="Andersen M.R."/>
            <person name="Baker S.E."/>
        </authorList>
    </citation>
    <scope>NUCLEOTIDE SEQUENCE [LARGE SCALE GENOMIC DNA]</scope>
    <source>
        <strain evidence="11 12">IBT 23096</strain>
    </source>
</reference>
<dbReference type="PANTHER" id="PTHR24305:SF157">
    <property type="entry name" value="N-ACETYLTRYPTOPHAN 6-HYDROXYLASE IVOC-RELATED"/>
    <property type="match status" value="1"/>
</dbReference>
<dbReference type="PRINTS" id="PR00463">
    <property type="entry name" value="EP450I"/>
</dbReference>
<dbReference type="CDD" id="cd11062">
    <property type="entry name" value="CYP58-like"/>
    <property type="match status" value="1"/>
</dbReference>
<evidence type="ECO:0000256" key="3">
    <source>
        <dbReference type="ARBA" id="ARBA00022617"/>
    </source>
</evidence>
<feature type="transmembrane region" description="Helical" evidence="10">
    <location>
        <begin position="6"/>
        <end position="25"/>
    </location>
</feature>
<keyword evidence="3 8" id="KW-0349">Heme</keyword>
<evidence type="ECO:0000256" key="8">
    <source>
        <dbReference type="PIRSR" id="PIRSR602401-1"/>
    </source>
</evidence>
<gene>
    <name evidence="11" type="ORF">P170DRAFT_453160</name>
</gene>
<evidence type="ECO:0000256" key="4">
    <source>
        <dbReference type="ARBA" id="ARBA00022723"/>
    </source>
</evidence>
<dbReference type="InterPro" id="IPR050121">
    <property type="entry name" value="Cytochrome_P450_monoxygenase"/>
</dbReference>
<dbReference type="InterPro" id="IPR017972">
    <property type="entry name" value="Cyt_P450_CS"/>
</dbReference>
<protein>
    <submittedName>
        <fullName evidence="11">Benzoate 4-monooxygenase cytochrome P450</fullName>
    </submittedName>
</protein>
<feature type="binding site" description="axial binding residue" evidence="8">
    <location>
        <position position="442"/>
    </location>
    <ligand>
        <name>heme</name>
        <dbReference type="ChEBI" id="CHEBI:30413"/>
    </ligand>
    <ligandPart>
        <name>Fe</name>
        <dbReference type="ChEBI" id="CHEBI:18248"/>
    </ligandPart>
</feature>
<dbReference type="PROSITE" id="PS00086">
    <property type="entry name" value="CYTOCHROME_P450"/>
    <property type="match status" value="1"/>
</dbReference>
<sequence>MLYGIIIASITILYAACTVAYRLFLHPLAKFPGPKLAAASKWYEAYFDLMKGPGGQFMHEINRMHDIYGPIVRINPDELHVKDSSWFDTLYCGPATGKRNKYKAAAHMTGTPDAIFGTVEHETHRRRRAAISPFFSKAMTTSVEPLIYNKVKELCKTVQYQVSHYGHTEMRTNFLAFATDTVCEHTFADVELCLLQSERKANDWKKTIYTFTWILPIALKLPLDLLRKFFPSVAGIAEFRVTMEKKARQATRRSRDHTKLKTSDHQLDLFDSILSSKSIPTDDKYAQRIAQEGFVVVVAAGETTARMLTNALYHVLANRRTVLPELQRELTEAIPDPNTRVPLARLEKLPWLTAVIRESLRITALVASRLPLVCPDEPLAYRNWIIPSGTPIGMTLRDVLLDPSIFDGPSEFQPQRWIDTPSNGLEWMQNAYVPFGRGSRMCVGLNFAHAELYLCLGYLFRISNLDLHNTTRRDVEITRDCFIGEVSAESKGIRVKFFDSPSQDPD</sequence>
<organism evidence="11 12">
    <name type="scientific">Aspergillus steynii IBT 23096</name>
    <dbReference type="NCBI Taxonomy" id="1392250"/>
    <lineage>
        <taxon>Eukaryota</taxon>
        <taxon>Fungi</taxon>
        <taxon>Dikarya</taxon>
        <taxon>Ascomycota</taxon>
        <taxon>Pezizomycotina</taxon>
        <taxon>Eurotiomycetes</taxon>
        <taxon>Eurotiomycetidae</taxon>
        <taxon>Eurotiales</taxon>
        <taxon>Aspergillaceae</taxon>
        <taxon>Aspergillus</taxon>
        <taxon>Aspergillus subgen. Circumdati</taxon>
    </lineage>
</organism>